<keyword evidence="2" id="KW-1185">Reference proteome</keyword>
<organism evidence="1 2">
    <name type="scientific">Naganishia cerealis</name>
    <dbReference type="NCBI Taxonomy" id="610337"/>
    <lineage>
        <taxon>Eukaryota</taxon>
        <taxon>Fungi</taxon>
        <taxon>Dikarya</taxon>
        <taxon>Basidiomycota</taxon>
        <taxon>Agaricomycotina</taxon>
        <taxon>Tremellomycetes</taxon>
        <taxon>Filobasidiales</taxon>
        <taxon>Filobasidiaceae</taxon>
        <taxon>Naganishia</taxon>
    </lineage>
</organism>
<gene>
    <name evidence="1" type="ORF">QFC19_006904</name>
</gene>
<comment type="caution">
    <text evidence="1">The sequence shown here is derived from an EMBL/GenBank/DDBJ whole genome shotgun (WGS) entry which is preliminary data.</text>
</comment>
<dbReference type="Proteomes" id="UP001241377">
    <property type="component" value="Unassembled WGS sequence"/>
</dbReference>
<sequence length="548" mass="61533">MFGLGRVSSFEDDVPGTINLVDMEGLLDVEKGANGNIILHPPPSSDINDPLRWLTWKKEYQLILLTFWGFMQSVSTIWSGPIWDLWVDLFGCTYNELNIMSGLCFVFIALGCVMLQPCALKLGKRFVYLICTVFQIVGNVIYAKATGVNHLYAASALVGFGSAPMYSLIEISVMDFYFQHQRASKVSYVVFALLGGVALGPLAAGYVTDGLGWEWCPYIMVIIFSVIFIVQVFSMEDTTFRRVESPDDFQSTILEQIKSRESQHLELGKSHPSQVEVELNNDDDNSSIDQSISKRPYWNRMNIFSLAHADPRSWLWVMFKPFFLVSFPAVVWCGILQAVQQMWLTLINSTQAQLFSEPPYNFGNSAIGLTNLALFVGIVLGLLYGGWFVDKITLYLSRKNNGIMEPEFRLWNMIIPVAINLCGLLAYGLGFLNKAHWAVPAILGQGCLGFSMAAITGIAYTYCTDSYPNLVGEGIVLISFINNAVATVFTFLISDWMDRDGLVFMTWMMFLIALVVNGSFLAFTIWGKLSRRMTKQLYYKICDLGEVQ</sequence>
<dbReference type="EMBL" id="JASBWR010000088">
    <property type="protein sequence ID" value="KAJ9097129.1"/>
    <property type="molecule type" value="Genomic_DNA"/>
</dbReference>
<reference evidence="1" key="1">
    <citation type="submission" date="2023-04" db="EMBL/GenBank/DDBJ databases">
        <title>Draft Genome sequencing of Naganishia species isolated from polar environments using Oxford Nanopore Technology.</title>
        <authorList>
            <person name="Leo P."/>
            <person name="Venkateswaran K."/>
        </authorList>
    </citation>
    <scope>NUCLEOTIDE SEQUENCE</scope>
    <source>
        <strain evidence="1">MNA-CCFEE 5261</strain>
    </source>
</reference>
<name>A0ACC2VD95_9TREE</name>
<proteinExistence type="predicted"/>
<protein>
    <submittedName>
        <fullName evidence="1">Uncharacterized protein</fullName>
    </submittedName>
</protein>
<accession>A0ACC2VD95</accession>
<evidence type="ECO:0000313" key="1">
    <source>
        <dbReference type="EMBL" id="KAJ9097129.1"/>
    </source>
</evidence>
<evidence type="ECO:0000313" key="2">
    <source>
        <dbReference type="Proteomes" id="UP001241377"/>
    </source>
</evidence>